<dbReference type="GeneTree" id="ENSGT00940000164697"/>
<evidence type="ECO:0000256" key="2">
    <source>
        <dbReference type="ARBA" id="ARBA00022525"/>
    </source>
</evidence>
<keyword evidence="3" id="KW-0272">Extracellular matrix</keyword>
<keyword evidence="6" id="KW-0106">Calcium</keyword>
<dbReference type="PRINTS" id="PR01705">
    <property type="entry name" value="TSP1REPEAT"/>
</dbReference>
<evidence type="ECO:0000256" key="4">
    <source>
        <dbReference type="ARBA" id="ARBA00022729"/>
    </source>
</evidence>
<dbReference type="PROSITE" id="PS50092">
    <property type="entry name" value="TSP1"/>
    <property type="match status" value="1"/>
</dbReference>
<dbReference type="GO" id="GO:0031012">
    <property type="term" value="C:extracellular matrix"/>
    <property type="evidence" value="ECO:0007669"/>
    <property type="project" value="TreeGrafter"/>
</dbReference>
<dbReference type="InterPro" id="IPR000884">
    <property type="entry name" value="TSP1_rpt"/>
</dbReference>
<dbReference type="SUPFAM" id="SSF82895">
    <property type="entry name" value="TSP-1 type 1 repeat"/>
    <property type="match status" value="1"/>
</dbReference>
<dbReference type="PANTHER" id="PTHR13723:SF281">
    <property type="entry name" value="PAPILIN"/>
    <property type="match status" value="1"/>
</dbReference>
<evidence type="ECO:0000256" key="7">
    <source>
        <dbReference type="ARBA" id="ARBA00023157"/>
    </source>
</evidence>
<keyword evidence="4" id="KW-0732">Signal</keyword>
<sequence length="131" mass="13903">MDDLCLPPSPATVNGGYSNWEDWGPCSTTCGRGVQERIRLCNNPEPANGGKSCDTPSIDVRKCQTGLCPGEAPRKARGSLIGVVNDREFGVSFLEANITENPEEGTSTVQAHLDNIPPSVGEYGSGRDVLP</sequence>
<keyword evidence="8" id="KW-0325">Glycoprotein</keyword>
<evidence type="ECO:0000313" key="10">
    <source>
        <dbReference type="Ensembl" id="ENSHHUP00000052970.1"/>
    </source>
</evidence>
<evidence type="ECO:0000256" key="3">
    <source>
        <dbReference type="ARBA" id="ARBA00022530"/>
    </source>
</evidence>
<dbReference type="InterPro" id="IPR050439">
    <property type="entry name" value="ADAMTS_ADAMTS-like"/>
</dbReference>
<dbReference type="SMART" id="SM00209">
    <property type="entry name" value="TSP1"/>
    <property type="match status" value="1"/>
</dbReference>
<dbReference type="Proteomes" id="UP000314982">
    <property type="component" value="Unassembled WGS sequence"/>
</dbReference>
<keyword evidence="7" id="KW-1015">Disulfide bond</keyword>
<keyword evidence="5" id="KW-0677">Repeat</keyword>
<dbReference type="AlphaFoldDB" id="A0A4W5NUH4"/>
<dbReference type="PROSITE" id="PS50993">
    <property type="entry name" value="NIDOGEN_G2"/>
    <property type="match status" value="1"/>
</dbReference>
<evidence type="ECO:0000256" key="8">
    <source>
        <dbReference type="ARBA" id="ARBA00023180"/>
    </source>
</evidence>
<dbReference type="Gene3D" id="2.20.100.10">
    <property type="entry name" value="Thrombospondin type-1 (TSP1) repeat"/>
    <property type="match status" value="1"/>
</dbReference>
<dbReference type="GO" id="GO:0004222">
    <property type="term" value="F:metalloendopeptidase activity"/>
    <property type="evidence" value="ECO:0007669"/>
    <property type="project" value="TreeGrafter"/>
</dbReference>
<evidence type="ECO:0000256" key="5">
    <source>
        <dbReference type="ARBA" id="ARBA00022737"/>
    </source>
</evidence>
<reference evidence="10" key="2">
    <citation type="submission" date="2025-08" db="UniProtKB">
        <authorList>
            <consortium name="Ensembl"/>
        </authorList>
    </citation>
    <scope>IDENTIFICATION</scope>
</reference>
<accession>A0A4W5NUH4</accession>
<feature type="domain" description="Nidogen G2 beta-barrel" evidence="9">
    <location>
        <begin position="72"/>
        <end position="131"/>
    </location>
</feature>
<keyword evidence="2" id="KW-0964">Secreted</keyword>
<dbReference type="Pfam" id="PF07474">
    <property type="entry name" value="G2F"/>
    <property type="match status" value="1"/>
</dbReference>
<protein>
    <recommendedName>
        <fullName evidence="9">Nidogen G2 beta-barrel domain-containing protein</fullName>
    </recommendedName>
</protein>
<reference evidence="10" key="3">
    <citation type="submission" date="2025-09" db="UniProtKB">
        <authorList>
            <consortium name="Ensembl"/>
        </authorList>
    </citation>
    <scope>IDENTIFICATION</scope>
</reference>
<dbReference type="GO" id="GO:0030198">
    <property type="term" value="P:extracellular matrix organization"/>
    <property type="evidence" value="ECO:0007669"/>
    <property type="project" value="TreeGrafter"/>
</dbReference>
<dbReference type="Ensembl" id="ENSHHUT00000054822.1">
    <property type="protein sequence ID" value="ENSHHUP00000052970.1"/>
    <property type="gene ID" value="ENSHHUG00000031808.1"/>
</dbReference>
<dbReference type="FunFam" id="2.20.100.10:FF:000007">
    <property type="entry name" value="Thrombospondin 1"/>
    <property type="match status" value="1"/>
</dbReference>
<reference evidence="11" key="1">
    <citation type="submission" date="2018-06" db="EMBL/GenBank/DDBJ databases">
        <title>Genome assembly of Danube salmon.</title>
        <authorList>
            <person name="Macqueen D.J."/>
            <person name="Gundappa M.K."/>
        </authorList>
    </citation>
    <scope>NUCLEOTIDE SEQUENCE [LARGE SCALE GENOMIC DNA]</scope>
</reference>
<name>A0A4W5NUH4_9TELE</name>
<evidence type="ECO:0000256" key="1">
    <source>
        <dbReference type="ARBA" id="ARBA00004498"/>
    </source>
</evidence>
<keyword evidence="11" id="KW-1185">Reference proteome</keyword>
<proteinExistence type="predicted"/>
<evidence type="ECO:0000256" key="6">
    <source>
        <dbReference type="ARBA" id="ARBA00022837"/>
    </source>
</evidence>
<dbReference type="Pfam" id="PF00090">
    <property type="entry name" value="TSP_1"/>
    <property type="match status" value="1"/>
</dbReference>
<dbReference type="SUPFAM" id="SSF54511">
    <property type="entry name" value="GFP-like"/>
    <property type="match status" value="1"/>
</dbReference>
<dbReference type="InterPro" id="IPR006605">
    <property type="entry name" value="G2_nidogen/fibulin_G2F"/>
</dbReference>
<evidence type="ECO:0000259" key="9">
    <source>
        <dbReference type="PROSITE" id="PS50993"/>
    </source>
</evidence>
<dbReference type="InterPro" id="IPR036383">
    <property type="entry name" value="TSP1_rpt_sf"/>
</dbReference>
<dbReference type="GO" id="GO:0006508">
    <property type="term" value="P:proteolysis"/>
    <property type="evidence" value="ECO:0007669"/>
    <property type="project" value="TreeGrafter"/>
</dbReference>
<organism evidence="10 11">
    <name type="scientific">Hucho hucho</name>
    <name type="common">huchen</name>
    <dbReference type="NCBI Taxonomy" id="62062"/>
    <lineage>
        <taxon>Eukaryota</taxon>
        <taxon>Metazoa</taxon>
        <taxon>Chordata</taxon>
        <taxon>Craniata</taxon>
        <taxon>Vertebrata</taxon>
        <taxon>Euteleostomi</taxon>
        <taxon>Actinopterygii</taxon>
        <taxon>Neopterygii</taxon>
        <taxon>Teleostei</taxon>
        <taxon>Protacanthopterygii</taxon>
        <taxon>Salmoniformes</taxon>
        <taxon>Salmonidae</taxon>
        <taxon>Salmoninae</taxon>
        <taxon>Hucho</taxon>
    </lineage>
</organism>
<dbReference type="InterPro" id="IPR009017">
    <property type="entry name" value="GFP"/>
</dbReference>
<evidence type="ECO:0000313" key="11">
    <source>
        <dbReference type="Proteomes" id="UP000314982"/>
    </source>
</evidence>
<dbReference type="PANTHER" id="PTHR13723">
    <property type="entry name" value="ADAMTS A DISINTEGRIN AND METALLOPROTEASE WITH THROMBOSPONDIN MOTIFS PROTEASE"/>
    <property type="match status" value="1"/>
</dbReference>
<comment type="subcellular location">
    <subcellularLocation>
        <location evidence="1">Secreted</location>
        <location evidence="1">Extracellular space</location>
        <location evidence="1">Extracellular matrix</location>
    </subcellularLocation>
</comment>